<feature type="compositionally biased region" description="Acidic residues" evidence="1">
    <location>
        <begin position="262"/>
        <end position="283"/>
    </location>
</feature>
<keyword evidence="4" id="KW-1185">Reference proteome</keyword>
<evidence type="ECO:0000256" key="1">
    <source>
        <dbReference type="SAM" id="MobiDB-lite"/>
    </source>
</evidence>
<feature type="compositionally biased region" description="Polar residues" evidence="1">
    <location>
        <begin position="82"/>
        <end position="95"/>
    </location>
</feature>
<feature type="compositionally biased region" description="Basic and acidic residues" evidence="1">
    <location>
        <begin position="194"/>
        <end position="220"/>
    </location>
</feature>
<feature type="region of interest" description="Disordered" evidence="1">
    <location>
        <begin position="17"/>
        <end position="283"/>
    </location>
</feature>
<dbReference type="GO" id="GO:0031011">
    <property type="term" value="C:Ino80 complex"/>
    <property type="evidence" value="ECO:0007669"/>
    <property type="project" value="InterPro"/>
</dbReference>
<sequence>MPPRTRRSAAVAAAALVADMQMDSDEDMEEEEQVDIEGDEDENEQGEEDEDEDAAGEDEESEEDVPAPVAPPRLKITLKLPANNTSNHSGGTSTPDDAENEYPAYKRTPKRRAKTKVIEDIDIESEEPSSPESESDDEVEPPSRSTGTPAAAAPVDQKAMTARQAALASVVHPSHVSLNEGTRSKKQPLNETELALRREETARKRKNLSEKKLEDEKAETINRLLKKQSKPKNKRNNAVDDRSPMPTASGSRTPKVKVKNGDDEEAEGEEEDAEDAMEVVEQPEEIKPVMYRWVSSLRTIPGEGEGEQKVKMEITFSVPEPLLPPPPPTSQGDVVMENAQELEKIQKARGPGVCAIPGCGKPRKYRLPKDWTIGACDATHLRVLAN</sequence>
<dbReference type="PANTHER" id="PTHR21561:SF12">
    <property type="entry name" value="INO80 COMPLEX SUBUNIT B"/>
    <property type="match status" value="1"/>
</dbReference>
<feature type="compositionally biased region" description="Acidic residues" evidence="1">
    <location>
        <begin position="120"/>
        <end position="140"/>
    </location>
</feature>
<feature type="compositionally biased region" description="Acidic residues" evidence="1">
    <location>
        <begin position="22"/>
        <end position="65"/>
    </location>
</feature>
<dbReference type="AlphaFoldDB" id="A0A8H4QY57"/>
<dbReference type="Pfam" id="PF04795">
    <property type="entry name" value="PAPA-1"/>
    <property type="match status" value="1"/>
</dbReference>
<organism evidence="3 4">
    <name type="scientific">Agrocybe pediades</name>
    <dbReference type="NCBI Taxonomy" id="84607"/>
    <lineage>
        <taxon>Eukaryota</taxon>
        <taxon>Fungi</taxon>
        <taxon>Dikarya</taxon>
        <taxon>Basidiomycota</taxon>
        <taxon>Agaricomycotina</taxon>
        <taxon>Agaricomycetes</taxon>
        <taxon>Agaricomycetidae</taxon>
        <taxon>Agaricales</taxon>
        <taxon>Agaricineae</taxon>
        <taxon>Strophariaceae</taxon>
        <taxon>Agrocybe</taxon>
    </lineage>
</organism>
<accession>A0A8H4QY57</accession>
<dbReference type="Proteomes" id="UP000521872">
    <property type="component" value="Unassembled WGS sequence"/>
</dbReference>
<dbReference type="GO" id="GO:0006338">
    <property type="term" value="P:chromatin remodeling"/>
    <property type="evidence" value="ECO:0007669"/>
    <property type="project" value="InterPro"/>
</dbReference>
<dbReference type="PANTHER" id="PTHR21561">
    <property type="entry name" value="INO80 COMPLEX SUBUNIT B"/>
    <property type="match status" value="1"/>
</dbReference>
<reference evidence="3 4" key="1">
    <citation type="submission" date="2019-12" db="EMBL/GenBank/DDBJ databases">
        <authorList>
            <person name="Floudas D."/>
            <person name="Bentzer J."/>
            <person name="Ahren D."/>
            <person name="Johansson T."/>
            <person name="Persson P."/>
            <person name="Tunlid A."/>
        </authorList>
    </citation>
    <scope>NUCLEOTIDE SEQUENCE [LARGE SCALE GENOMIC DNA]</scope>
    <source>
        <strain evidence="3 4">CBS 102.39</strain>
    </source>
</reference>
<feature type="domain" description="INO80 complex subunit B-like conserved region" evidence="2">
    <location>
        <begin position="193"/>
        <end position="305"/>
    </location>
</feature>
<feature type="compositionally biased region" description="Basic residues" evidence="1">
    <location>
        <begin position="224"/>
        <end position="235"/>
    </location>
</feature>
<dbReference type="InterPro" id="IPR006880">
    <property type="entry name" value="INO80B_C"/>
</dbReference>
<dbReference type="SMART" id="SM01406">
    <property type="entry name" value="PAPA-1"/>
    <property type="match status" value="1"/>
</dbReference>
<protein>
    <recommendedName>
        <fullName evidence="2">INO80 complex subunit B-like conserved region domain-containing protein</fullName>
    </recommendedName>
</protein>
<dbReference type="InterPro" id="IPR029523">
    <property type="entry name" value="INO80B/Ies2"/>
</dbReference>
<gene>
    <name evidence="3" type="ORF">D9613_004815</name>
</gene>
<evidence type="ECO:0000313" key="3">
    <source>
        <dbReference type="EMBL" id="KAF4619715.1"/>
    </source>
</evidence>
<evidence type="ECO:0000313" key="4">
    <source>
        <dbReference type="Proteomes" id="UP000521872"/>
    </source>
</evidence>
<name>A0A8H4QY57_9AGAR</name>
<comment type="caution">
    <text evidence="3">The sequence shown here is derived from an EMBL/GenBank/DDBJ whole genome shotgun (WGS) entry which is preliminary data.</text>
</comment>
<proteinExistence type="predicted"/>
<evidence type="ECO:0000259" key="2">
    <source>
        <dbReference type="SMART" id="SM01406"/>
    </source>
</evidence>
<dbReference type="EMBL" id="JAACJL010000016">
    <property type="protein sequence ID" value="KAF4619715.1"/>
    <property type="molecule type" value="Genomic_DNA"/>
</dbReference>